<evidence type="ECO:0000313" key="3">
    <source>
        <dbReference type="Proteomes" id="UP000249185"/>
    </source>
</evidence>
<comment type="caution">
    <text evidence="2">The sequence shown here is derived from an EMBL/GenBank/DDBJ whole genome shotgun (WGS) entry which is preliminary data.</text>
</comment>
<accession>A0A2W5NDR1</accession>
<sequence length="483" mass="49614">MTTSPSPRSFASPTSDPRFDFAGATEIAQAVRLGEMTAEAVVEALLARLPGRDETVNSFTDVTADRALADAAAIDADRAAGRPLGPLAGVPFAVKNLFDVEGLPTRAGSKINRDRAPAREDGVLVARMRAAGAVLVGALNMGEYAYDFTGENAHDGACRNPHDPARMSGGSSSGCGGATAAGLAPISLGSDTNGSLRVPASLCGVLSLKPTYGRLPRSGTFGFVDSLDHLGPLARTAGDLALAYDALQGPDAHDHGCAGRAAEPTLPRLRAGVAGLRVAVLGGWFAERAGGEARAAVSEVAESLRAAGARIGAAELPGAEAGRAAAYLITNAESAAFHLPRLRSRPMDFDPDTRDRFLAGALLPAAWIARAQAVRRAWLGQALRVFAGADLLIAPATPCPAPLRGEKILTIAGRDYPLRPSLGLLAQPFSAIGLPVATVPVFAPGTLPIGVQIIAAPWREDLCLRAAAALEAAGTAIAHPPRL</sequence>
<gene>
    <name evidence="2" type="ORF">DI556_07490</name>
</gene>
<dbReference type="Pfam" id="PF01425">
    <property type="entry name" value="Amidase"/>
    <property type="match status" value="1"/>
</dbReference>
<dbReference type="Gene3D" id="3.90.1300.10">
    <property type="entry name" value="Amidase signature (AS) domain"/>
    <property type="match status" value="1"/>
</dbReference>
<feature type="domain" description="Amidase" evidence="1">
    <location>
        <begin position="41"/>
        <end position="464"/>
    </location>
</feature>
<dbReference type="InterPro" id="IPR036928">
    <property type="entry name" value="AS_sf"/>
</dbReference>
<dbReference type="Proteomes" id="UP000249185">
    <property type="component" value="Unassembled WGS sequence"/>
</dbReference>
<dbReference type="NCBIfam" id="NF006631">
    <property type="entry name" value="PRK09201.1"/>
    <property type="match status" value="1"/>
</dbReference>
<evidence type="ECO:0000259" key="1">
    <source>
        <dbReference type="Pfam" id="PF01425"/>
    </source>
</evidence>
<dbReference type="SUPFAM" id="SSF75304">
    <property type="entry name" value="Amidase signature (AS) enzymes"/>
    <property type="match status" value="1"/>
</dbReference>
<evidence type="ECO:0000313" key="2">
    <source>
        <dbReference type="EMBL" id="PZQ50389.1"/>
    </source>
</evidence>
<name>A0A2W5NDR1_RHOSU</name>
<dbReference type="GO" id="GO:0016787">
    <property type="term" value="F:hydrolase activity"/>
    <property type="evidence" value="ECO:0007669"/>
    <property type="project" value="UniProtKB-KW"/>
</dbReference>
<dbReference type="InterPro" id="IPR014087">
    <property type="entry name" value="Carboxybiuret_hydro_AtzE"/>
</dbReference>
<dbReference type="PANTHER" id="PTHR11895:SF172">
    <property type="entry name" value="GLUTAMYL-TRNA(GLN) AMIDOTRANSFERASE"/>
    <property type="match status" value="1"/>
</dbReference>
<dbReference type="PANTHER" id="PTHR11895">
    <property type="entry name" value="TRANSAMIDASE"/>
    <property type="match status" value="1"/>
</dbReference>
<keyword evidence="2" id="KW-0378">Hydrolase</keyword>
<dbReference type="NCBIfam" id="TIGR02715">
    <property type="entry name" value="amido_AtzE"/>
    <property type="match status" value="1"/>
</dbReference>
<protein>
    <submittedName>
        <fullName evidence="2">AtzE family amidohydrolase</fullName>
    </submittedName>
</protein>
<proteinExistence type="predicted"/>
<reference evidence="2 3" key="1">
    <citation type="submission" date="2017-08" db="EMBL/GenBank/DDBJ databases">
        <title>Infants hospitalized years apart are colonized by the same room-sourced microbial strains.</title>
        <authorList>
            <person name="Brooks B."/>
            <person name="Olm M.R."/>
            <person name="Firek B.A."/>
            <person name="Baker R."/>
            <person name="Thomas B.C."/>
            <person name="Morowitz M.J."/>
            <person name="Banfield J.F."/>
        </authorList>
    </citation>
    <scope>NUCLEOTIDE SEQUENCE [LARGE SCALE GENOMIC DNA]</scope>
    <source>
        <strain evidence="2">S2_005_002_R2_34</strain>
    </source>
</reference>
<dbReference type="AlphaFoldDB" id="A0A2W5NDR1"/>
<dbReference type="EMBL" id="QFPW01000004">
    <property type="protein sequence ID" value="PZQ50389.1"/>
    <property type="molecule type" value="Genomic_DNA"/>
</dbReference>
<dbReference type="InterPro" id="IPR000120">
    <property type="entry name" value="Amidase"/>
</dbReference>
<dbReference type="InterPro" id="IPR023631">
    <property type="entry name" value="Amidase_dom"/>
</dbReference>
<organism evidence="2 3">
    <name type="scientific">Rhodovulum sulfidophilum</name>
    <name type="common">Rhodobacter sulfidophilus</name>
    <dbReference type="NCBI Taxonomy" id="35806"/>
    <lineage>
        <taxon>Bacteria</taxon>
        <taxon>Pseudomonadati</taxon>
        <taxon>Pseudomonadota</taxon>
        <taxon>Alphaproteobacteria</taxon>
        <taxon>Rhodobacterales</taxon>
        <taxon>Paracoccaceae</taxon>
        <taxon>Rhodovulum</taxon>
    </lineage>
</organism>